<dbReference type="AlphaFoldDB" id="A0A3P8L6Q4"/>
<dbReference type="OrthoDB" id="9813719at2"/>
<dbReference type="Proteomes" id="UP000280036">
    <property type="component" value="Unassembled WGS sequence"/>
</dbReference>
<evidence type="ECO:0000313" key="4">
    <source>
        <dbReference type="Proteomes" id="UP000280036"/>
    </source>
</evidence>
<dbReference type="InterPro" id="IPR036597">
    <property type="entry name" value="Fido-like_dom_sf"/>
</dbReference>
<organism evidence="3 4">
    <name type="scientific">Mycoplasmopsis caviae</name>
    <dbReference type="NCBI Taxonomy" id="55603"/>
    <lineage>
        <taxon>Bacteria</taxon>
        <taxon>Bacillati</taxon>
        <taxon>Mycoplasmatota</taxon>
        <taxon>Mycoplasmoidales</taxon>
        <taxon>Metamycoplasmataceae</taxon>
        <taxon>Mycoplasmopsis</taxon>
    </lineage>
</organism>
<dbReference type="Proteomes" id="UP001058569">
    <property type="component" value="Chromosome"/>
</dbReference>
<dbReference type="SUPFAM" id="SSF140931">
    <property type="entry name" value="Fic-like"/>
    <property type="match status" value="1"/>
</dbReference>
<sequence length="352" mass="41651">MKNINYKRIFVKGIDLNIVNLLTQIHEYKGRQNIYINNKKNEINKLMKQSLIDSSIYSNKIEEIEISNKRIKDILIDNEAPKSDAEEDIKGYYQVLNNLFKAEEIQLNPNFLLDLHYQLFQYSNSKVKGRFKLNDNYFLETTLEGQKEIKFIPTKSFLINDFVSSMCNKFNELKHDNKQNIVLPSIAFILDFLCISPFNYGNNRISRILLNYLLNYCGFAVVKYVSLEKIIYKNHSQYQNILQKSSYKWFENQNNYFIFIEFILKIILQVYKEFESLFTTLEYKKIDVAKEIVKLLLKFKKLSKNELICLLPESSKRTIERYLNSLLKNNLISKTGIGKSTKYTIKQANTKK</sequence>
<dbReference type="Pfam" id="PF02661">
    <property type="entry name" value="Fic"/>
    <property type="match status" value="1"/>
</dbReference>
<accession>A0A3P8L6Q4</accession>
<reference evidence="3 4" key="1">
    <citation type="submission" date="2018-12" db="EMBL/GenBank/DDBJ databases">
        <authorList>
            <consortium name="Pathogen Informatics"/>
        </authorList>
    </citation>
    <scope>NUCLEOTIDE SEQUENCE [LARGE SCALE GENOMIC DNA]</scope>
    <source>
        <strain evidence="3 4">NCTC10126</strain>
    </source>
</reference>
<dbReference type="Gene3D" id="1.10.3290.10">
    <property type="entry name" value="Fido-like domain"/>
    <property type="match status" value="1"/>
</dbReference>
<evidence type="ECO:0000313" key="3">
    <source>
        <dbReference type="EMBL" id="VDR41695.1"/>
    </source>
</evidence>
<reference evidence="2" key="2">
    <citation type="submission" date="2022-07" db="EMBL/GenBank/DDBJ databases">
        <title>Complete genome of Mycoplasma caviae type strain G122.</title>
        <authorList>
            <person name="Spergser J."/>
        </authorList>
    </citation>
    <scope>NUCLEOTIDE SEQUENCE</scope>
    <source>
        <strain evidence="2">G122</strain>
    </source>
</reference>
<proteinExistence type="predicted"/>
<dbReference type="InterPro" id="IPR003812">
    <property type="entry name" value="Fido"/>
</dbReference>
<name>A0A3P8L6Q4_9BACT</name>
<dbReference type="PROSITE" id="PS51459">
    <property type="entry name" value="FIDO"/>
    <property type="match status" value="1"/>
</dbReference>
<feature type="domain" description="Fido" evidence="1">
    <location>
        <begin position="107"/>
        <end position="265"/>
    </location>
</feature>
<dbReference type="EMBL" id="UZVY01000001">
    <property type="protein sequence ID" value="VDR41695.1"/>
    <property type="molecule type" value="Genomic_DNA"/>
</dbReference>
<keyword evidence="5" id="KW-1185">Reference proteome</keyword>
<gene>
    <name evidence="3" type="ORF">NCTC10126_00174</name>
    <name evidence="2" type="ORF">NPA07_01520</name>
</gene>
<dbReference type="PANTHER" id="PTHR13504:SF38">
    <property type="entry name" value="FIDO DOMAIN-CONTAINING PROTEIN"/>
    <property type="match status" value="1"/>
</dbReference>
<dbReference type="RefSeq" id="WP_126117975.1">
    <property type="nucleotide sequence ID" value="NZ_CP101806.1"/>
</dbReference>
<protein>
    <submittedName>
        <fullName evidence="2">Fic family protein</fullName>
    </submittedName>
    <submittedName>
        <fullName evidence="3">Fic/DOC family</fullName>
    </submittedName>
</protein>
<evidence type="ECO:0000259" key="1">
    <source>
        <dbReference type="PROSITE" id="PS51459"/>
    </source>
</evidence>
<evidence type="ECO:0000313" key="2">
    <source>
        <dbReference type="EMBL" id="UUD35534.1"/>
    </source>
</evidence>
<dbReference type="PANTHER" id="PTHR13504">
    <property type="entry name" value="FIDO DOMAIN-CONTAINING PROTEIN DDB_G0283145"/>
    <property type="match status" value="1"/>
</dbReference>
<dbReference type="InterPro" id="IPR040198">
    <property type="entry name" value="Fido_containing"/>
</dbReference>
<evidence type="ECO:0000313" key="5">
    <source>
        <dbReference type="Proteomes" id="UP001058569"/>
    </source>
</evidence>
<dbReference type="EMBL" id="CP101806">
    <property type="protein sequence ID" value="UUD35534.1"/>
    <property type="molecule type" value="Genomic_DNA"/>
</dbReference>